<dbReference type="KEGG" id="aev:EI546_01530"/>
<organism evidence="2 3">
    <name type="scientific">Aequorivita ciconiae</name>
    <dbReference type="NCBI Taxonomy" id="2494375"/>
    <lineage>
        <taxon>Bacteria</taxon>
        <taxon>Pseudomonadati</taxon>
        <taxon>Bacteroidota</taxon>
        <taxon>Flavobacteriia</taxon>
        <taxon>Flavobacteriales</taxon>
        <taxon>Flavobacteriaceae</taxon>
        <taxon>Aequorivita</taxon>
    </lineage>
</organism>
<proteinExistence type="predicted"/>
<dbReference type="InterPro" id="IPR003140">
    <property type="entry name" value="PLipase/COase/thioEstase"/>
</dbReference>
<protein>
    <submittedName>
        <fullName evidence="2">Esterase</fullName>
    </submittedName>
</protein>
<gene>
    <name evidence="2" type="ORF">EI546_01530</name>
</gene>
<dbReference type="EMBL" id="CP034951">
    <property type="protein sequence ID" value="QAA80488.1"/>
    <property type="molecule type" value="Genomic_DNA"/>
</dbReference>
<dbReference type="GO" id="GO:0016787">
    <property type="term" value="F:hydrolase activity"/>
    <property type="evidence" value="ECO:0007669"/>
    <property type="project" value="InterPro"/>
</dbReference>
<keyword evidence="3" id="KW-1185">Reference proteome</keyword>
<reference evidence="2 3" key="1">
    <citation type="submission" date="2019-01" db="EMBL/GenBank/DDBJ databases">
        <title>Complete genome sequencing of Aequorivita sp. H23M31.</title>
        <authorList>
            <person name="Bae J.-W."/>
        </authorList>
    </citation>
    <scope>NUCLEOTIDE SEQUENCE [LARGE SCALE GENOMIC DNA]</scope>
    <source>
        <strain evidence="2 3">H23M31</strain>
    </source>
</reference>
<accession>A0A410FZP1</accession>
<dbReference type="AlphaFoldDB" id="A0A410FZP1"/>
<dbReference type="Pfam" id="PF02230">
    <property type="entry name" value="Abhydrolase_2"/>
    <property type="match status" value="1"/>
</dbReference>
<dbReference type="OrthoDB" id="595091at2"/>
<evidence type="ECO:0000313" key="3">
    <source>
        <dbReference type="Proteomes" id="UP000285517"/>
    </source>
</evidence>
<dbReference type="InterPro" id="IPR029058">
    <property type="entry name" value="AB_hydrolase_fold"/>
</dbReference>
<sequence>MSIEKQVSYTTSNSYSTLNSFTEKTKNVWMVFHGLGYLSKYFINYFSELNSEENYIIAPQAPSKYYQDKRFKHVGASWLTKENTIMETENVLNYVDAVFENEITDEIPNLIVLGYSQGVSIAARWIAKRKIQCNMLILHSGGIPVELKPEDFEFLDPTAKVIYLYGDKDQYVTEARKTEEQLKGSKLFKDRLKIEVFEGIHKVNKEFLMKISKWDFSK</sequence>
<dbReference type="SUPFAM" id="SSF53474">
    <property type="entry name" value="alpha/beta-Hydrolases"/>
    <property type="match status" value="1"/>
</dbReference>
<evidence type="ECO:0000259" key="1">
    <source>
        <dbReference type="Pfam" id="PF02230"/>
    </source>
</evidence>
<dbReference type="Proteomes" id="UP000285517">
    <property type="component" value="Chromosome"/>
</dbReference>
<name>A0A410FZP1_9FLAO</name>
<dbReference type="Gene3D" id="3.40.50.1820">
    <property type="entry name" value="alpha/beta hydrolase"/>
    <property type="match status" value="1"/>
</dbReference>
<feature type="domain" description="Phospholipase/carboxylesterase/thioesterase" evidence="1">
    <location>
        <begin position="20"/>
        <end position="213"/>
    </location>
</feature>
<dbReference type="RefSeq" id="WP_128248888.1">
    <property type="nucleotide sequence ID" value="NZ_CP034951.1"/>
</dbReference>
<evidence type="ECO:0000313" key="2">
    <source>
        <dbReference type="EMBL" id="QAA80488.1"/>
    </source>
</evidence>